<dbReference type="SUPFAM" id="SSF69065">
    <property type="entry name" value="RNase III domain-like"/>
    <property type="match status" value="1"/>
</dbReference>
<feature type="compositionally biased region" description="Polar residues" evidence="1">
    <location>
        <begin position="191"/>
        <end position="201"/>
    </location>
</feature>
<evidence type="ECO:0000259" key="2">
    <source>
        <dbReference type="PROSITE" id="PS50142"/>
    </source>
</evidence>
<name>A0AAD9ZAM4_9LECA</name>
<dbReference type="CDD" id="cd00593">
    <property type="entry name" value="RIBOc"/>
    <property type="match status" value="1"/>
</dbReference>
<dbReference type="EMBL" id="JASNWA010000006">
    <property type="protein sequence ID" value="KAK3174485.1"/>
    <property type="molecule type" value="Genomic_DNA"/>
</dbReference>
<keyword evidence="4" id="KW-1185">Reference proteome</keyword>
<dbReference type="GO" id="GO:0006396">
    <property type="term" value="P:RNA processing"/>
    <property type="evidence" value="ECO:0007669"/>
    <property type="project" value="InterPro"/>
</dbReference>
<dbReference type="PROSITE" id="PS50142">
    <property type="entry name" value="RNASE_3_2"/>
    <property type="match status" value="1"/>
</dbReference>
<gene>
    <name evidence="3" type="ORF">OEA41_001731</name>
</gene>
<reference evidence="3" key="1">
    <citation type="submission" date="2022-11" db="EMBL/GenBank/DDBJ databases">
        <title>Chromosomal genome sequence assembly and mating type (MAT) locus characterization of the leprose asexual lichenized fungus Lepraria neglecta (Nyl.) Erichsen.</title>
        <authorList>
            <person name="Allen J.L."/>
            <person name="Pfeffer B."/>
        </authorList>
    </citation>
    <scope>NUCLEOTIDE SEQUENCE</scope>
    <source>
        <strain evidence="3">Allen 5258</strain>
    </source>
</reference>
<organism evidence="3 4">
    <name type="scientific">Lepraria neglecta</name>
    <dbReference type="NCBI Taxonomy" id="209136"/>
    <lineage>
        <taxon>Eukaryota</taxon>
        <taxon>Fungi</taxon>
        <taxon>Dikarya</taxon>
        <taxon>Ascomycota</taxon>
        <taxon>Pezizomycotina</taxon>
        <taxon>Lecanoromycetes</taxon>
        <taxon>OSLEUM clade</taxon>
        <taxon>Lecanoromycetidae</taxon>
        <taxon>Lecanorales</taxon>
        <taxon>Lecanorineae</taxon>
        <taxon>Stereocaulaceae</taxon>
        <taxon>Lepraria</taxon>
    </lineage>
</organism>
<sequence length="221" mass="24282">MATIRRVQNTIGHMTPTVRKLQNILGYKFNNAQYLWEAVQAPGSIIRSGEVSGAGTIRHSAGWQRFPDGNRRLAVVGDTVLKLALVEDWYQGDEVRERLSRVVSDIGSNANLDKIGRKHGLEKLINNNPSQEYSEIGALTVATTVEAIIGAVYLDSGTRSVALVMQNLGLMPKVVRRTGFDSRRFDKATETSDVMESTQGSEKLLEDEAGVTHAETSTQHS</sequence>
<protein>
    <recommendedName>
        <fullName evidence="2">RNase III domain-containing protein</fullName>
    </recommendedName>
</protein>
<feature type="region of interest" description="Disordered" evidence="1">
    <location>
        <begin position="189"/>
        <end position="221"/>
    </location>
</feature>
<comment type="caution">
    <text evidence="3">The sequence shown here is derived from an EMBL/GenBank/DDBJ whole genome shotgun (WGS) entry which is preliminary data.</text>
</comment>
<evidence type="ECO:0000313" key="3">
    <source>
        <dbReference type="EMBL" id="KAK3174485.1"/>
    </source>
</evidence>
<dbReference type="Gene3D" id="1.10.1520.10">
    <property type="entry name" value="Ribonuclease III domain"/>
    <property type="match status" value="1"/>
</dbReference>
<dbReference type="Pfam" id="PF00636">
    <property type="entry name" value="Ribonuclease_3"/>
    <property type="match status" value="1"/>
</dbReference>
<dbReference type="InterPro" id="IPR000999">
    <property type="entry name" value="RNase_III_dom"/>
</dbReference>
<dbReference type="SMART" id="SM00535">
    <property type="entry name" value="RIBOc"/>
    <property type="match status" value="1"/>
</dbReference>
<dbReference type="Proteomes" id="UP001276659">
    <property type="component" value="Unassembled WGS sequence"/>
</dbReference>
<proteinExistence type="predicted"/>
<feature type="domain" description="RNase III" evidence="2">
    <location>
        <begin position="18"/>
        <end position="157"/>
    </location>
</feature>
<evidence type="ECO:0000256" key="1">
    <source>
        <dbReference type="SAM" id="MobiDB-lite"/>
    </source>
</evidence>
<accession>A0AAD9ZAM4</accession>
<dbReference type="InterPro" id="IPR036389">
    <property type="entry name" value="RNase_III_sf"/>
</dbReference>
<dbReference type="AlphaFoldDB" id="A0AAD9ZAM4"/>
<dbReference type="GO" id="GO:0004525">
    <property type="term" value="F:ribonuclease III activity"/>
    <property type="evidence" value="ECO:0007669"/>
    <property type="project" value="InterPro"/>
</dbReference>
<evidence type="ECO:0000313" key="4">
    <source>
        <dbReference type="Proteomes" id="UP001276659"/>
    </source>
</evidence>